<organism evidence="2 3">
    <name type="scientific">Actinomadura barringtoniae</name>
    <dbReference type="NCBI Taxonomy" id="1427535"/>
    <lineage>
        <taxon>Bacteria</taxon>
        <taxon>Bacillati</taxon>
        <taxon>Actinomycetota</taxon>
        <taxon>Actinomycetes</taxon>
        <taxon>Streptosporangiales</taxon>
        <taxon>Thermomonosporaceae</taxon>
        <taxon>Actinomadura</taxon>
    </lineage>
</organism>
<dbReference type="Gene3D" id="3.40.50.150">
    <property type="entry name" value="Vaccinia Virus protein VP39"/>
    <property type="match status" value="1"/>
</dbReference>
<dbReference type="CDD" id="cd02440">
    <property type="entry name" value="AdoMet_MTases"/>
    <property type="match status" value="1"/>
</dbReference>
<gene>
    <name evidence="2" type="ORF">J4573_37015</name>
</gene>
<dbReference type="Proteomes" id="UP000669179">
    <property type="component" value="Unassembled WGS sequence"/>
</dbReference>
<reference evidence="2" key="1">
    <citation type="submission" date="2021-03" db="EMBL/GenBank/DDBJ databases">
        <authorList>
            <person name="Kanchanasin P."/>
            <person name="Saeng-In P."/>
            <person name="Phongsopitanun W."/>
            <person name="Yuki M."/>
            <person name="Kudo T."/>
            <person name="Ohkuma M."/>
            <person name="Tanasupawat S."/>
        </authorList>
    </citation>
    <scope>NUCLEOTIDE SEQUENCE</scope>
    <source>
        <strain evidence="2">GKU 128</strain>
    </source>
</reference>
<dbReference type="InterPro" id="IPR029063">
    <property type="entry name" value="SAM-dependent_MTases_sf"/>
</dbReference>
<evidence type="ECO:0000313" key="2">
    <source>
        <dbReference type="EMBL" id="MBO2452742.1"/>
    </source>
</evidence>
<evidence type="ECO:0000313" key="3">
    <source>
        <dbReference type="Proteomes" id="UP000669179"/>
    </source>
</evidence>
<keyword evidence="3" id="KW-1185">Reference proteome</keyword>
<comment type="caution">
    <text evidence="2">The sequence shown here is derived from an EMBL/GenBank/DDBJ whole genome shotgun (WGS) entry which is preliminary data.</text>
</comment>
<evidence type="ECO:0000259" key="1">
    <source>
        <dbReference type="Pfam" id="PF08241"/>
    </source>
</evidence>
<dbReference type="InterPro" id="IPR052356">
    <property type="entry name" value="Thiol_S-MT"/>
</dbReference>
<sequence>MNADIRHPIFARIYPRMDAMMAKAGVPEHRDELLHGATGRALEVGAGHGANFAHYPKSVTEVVAVEPEPRLRGLAAEAAAAAPVPVAVRAGSAEDLDLDDASFDVAVASLVLCSVRNPVRALAEIRRVLRPGGELRFYEHVRSGSPKFVRFQRYADVVWPFIAGGCHCSRPTDELIAASGFTITGVRRFDFPEAGMPNPAQPHVLGRAVRD</sequence>
<dbReference type="PANTHER" id="PTHR45036">
    <property type="entry name" value="METHYLTRANSFERASE LIKE 7B"/>
    <property type="match status" value="1"/>
</dbReference>
<feature type="domain" description="Methyltransferase type 11" evidence="1">
    <location>
        <begin position="42"/>
        <end position="136"/>
    </location>
</feature>
<keyword evidence="2" id="KW-0489">Methyltransferase</keyword>
<dbReference type="GO" id="GO:0032259">
    <property type="term" value="P:methylation"/>
    <property type="evidence" value="ECO:0007669"/>
    <property type="project" value="UniProtKB-KW"/>
</dbReference>
<dbReference type="RefSeq" id="WP_208260763.1">
    <property type="nucleotide sequence ID" value="NZ_JAGEOJ010000017.1"/>
</dbReference>
<proteinExistence type="predicted"/>
<dbReference type="InterPro" id="IPR013216">
    <property type="entry name" value="Methyltransf_11"/>
</dbReference>
<accession>A0A939PH32</accession>
<dbReference type="SUPFAM" id="SSF53335">
    <property type="entry name" value="S-adenosyl-L-methionine-dependent methyltransferases"/>
    <property type="match status" value="1"/>
</dbReference>
<protein>
    <submittedName>
        <fullName evidence="2">Class I SAM-dependent methyltransferase</fullName>
    </submittedName>
</protein>
<dbReference type="GO" id="GO:0008757">
    <property type="term" value="F:S-adenosylmethionine-dependent methyltransferase activity"/>
    <property type="evidence" value="ECO:0007669"/>
    <property type="project" value="InterPro"/>
</dbReference>
<keyword evidence="2" id="KW-0808">Transferase</keyword>
<dbReference type="PANTHER" id="PTHR45036:SF1">
    <property type="entry name" value="METHYLTRANSFERASE LIKE 7A"/>
    <property type="match status" value="1"/>
</dbReference>
<dbReference type="EMBL" id="JAGEOJ010000017">
    <property type="protein sequence ID" value="MBO2452742.1"/>
    <property type="molecule type" value="Genomic_DNA"/>
</dbReference>
<dbReference type="AlphaFoldDB" id="A0A939PH32"/>
<dbReference type="Pfam" id="PF08241">
    <property type="entry name" value="Methyltransf_11"/>
    <property type="match status" value="1"/>
</dbReference>
<name>A0A939PH32_9ACTN</name>